<keyword evidence="2" id="KW-1185">Reference proteome</keyword>
<protein>
    <submittedName>
        <fullName evidence="1">Conserved transmembrane transport domain protein</fullName>
    </submittedName>
</protein>
<evidence type="ECO:0000313" key="2">
    <source>
        <dbReference type="Proteomes" id="UP000020681"/>
    </source>
</evidence>
<evidence type="ECO:0000313" key="1">
    <source>
        <dbReference type="EMBL" id="EUA93781.1"/>
    </source>
</evidence>
<proteinExistence type="predicted"/>
<accession>A0ABN0R9C9</accession>
<keyword evidence="1" id="KW-0472">Membrane</keyword>
<name>A0ABN0R9C9_MYCUL</name>
<gene>
    <name evidence="1" type="ORF">I551_8947</name>
</gene>
<sequence length="107" mass="12025">MDHRVFRPSSRRVRTEPALLARWIVAWRSRSCWVGWRSSSSSTSWFLRFNKSRADNSVSMNPPAPVTAGDKGDGRVFGESRSDSVALILLEGRQPLGPMLTSTTTTW</sequence>
<organism evidence="1 2">
    <name type="scientific">Mycobacterium ulcerans str. Harvey</name>
    <dbReference type="NCBI Taxonomy" id="1299332"/>
    <lineage>
        <taxon>Bacteria</taxon>
        <taxon>Bacillati</taxon>
        <taxon>Actinomycetota</taxon>
        <taxon>Actinomycetes</taxon>
        <taxon>Mycobacteriales</taxon>
        <taxon>Mycobacteriaceae</taxon>
        <taxon>Mycobacterium</taxon>
        <taxon>Mycobacterium ulcerans group</taxon>
    </lineage>
</organism>
<dbReference type="Proteomes" id="UP000020681">
    <property type="component" value="Unassembled WGS sequence"/>
</dbReference>
<keyword evidence="1" id="KW-0812">Transmembrane</keyword>
<dbReference type="EMBL" id="JAOL01000042">
    <property type="protein sequence ID" value="EUA93781.1"/>
    <property type="molecule type" value="Genomic_DNA"/>
</dbReference>
<comment type="caution">
    <text evidence="1">The sequence shown here is derived from an EMBL/GenBank/DDBJ whole genome shotgun (WGS) entry which is preliminary data.</text>
</comment>
<reference evidence="1 2" key="1">
    <citation type="submission" date="2014-01" db="EMBL/GenBank/DDBJ databases">
        <authorList>
            <person name="Dobos K."/>
            <person name="Lenaerts A."/>
            <person name="Ordway D."/>
            <person name="DeGroote M.A."/>
            <person name="Parker T."/>
            <person name="Sizemore C."/>
            <person name="Tallon L.J."/>
            <person name="Sadzewicz L.K."/>
            <person name="Sengamalay N."/>
            <person name="Fraser C.M."/>
            <person name="Hine E."/>
            <person name="Shefchek K.A."/>
            <person name="Das S.P."/>
            <person name="Tettelin H."/>
        </authorList>
    </citation>
    <scope>NUCLEOTIDE SEQUENCE [LARGE SCALE GENOMIC DNA]</scope>
    <source>
        <strain evidence="1 2">Harvey</strain>
    </source>
</reference>